<name>A0A9Q3W7U5_9GAMM</name>
<dbReference type="Pfam" id="PF02311">
    <property type="entry name" value="AraC_binding"/>
    <property type="match status" value="1"/>
</dbReference>
<dbReference type="Gene3D" id="2.60.120.10">
    <property type="entry name" value="Jelly Rolls"/>
    <property type="match status" value="1"/>
</dbReference>
<evidence type="ECO:0000256" key="2">
    <source>
        <dbReference type="ARBA" id="ARBA00023125"/>
    </source>
</evidence>
<organism evidence="6 7">
    <name type="scientific">Alloalcanivorax xenomutans</name>
    <dbReference type="NCBI Taxonomy" id="1094342"/>
    <lineage>
        <taxon>Bacteria</taxon>
        <taxon>Pseudomonadati</taxon>
        <taxon>Pseudomonadota</taxon>
        <taxon>Gammaproteobacteria</taxon>
        <taxon>Oceanospirillales</taxon>
        <taxon>Alcanivoracaceae</taxon>
        <taxon>Alloalcanivorax</taxon>
    </lineage>
</organism>
<keyword evidence="7" id="KW-1185">Reference proteome</keyword>
<dbReference type="Gene3D" id="1.10.10.60">
    <property type="entry name" value="Homeodomain-like"/>
    <property type="match status" value="1"/>
</dbReference>
<evidence type="ECO:0000259" key="5">
    <source>
        <dbReference type="PROSITE" id="PS01124"/>
    </source>
</evidence>
<comment type="caution">
    <text evidence="6">The sequence shown here is derived from an EMBL/GenBank/DDBJ whole genome shotgun (WGS) entry which is preliminary data.</text>
</comment>
<keyword evidence="3" id="KW-0010">Activator</keyword>
<dbReference type="GO" id="GO:0003700">
    <property type="term" value="F:DNA-binding transcription factor activity"/>
    <property type="evidence" value="ECO:0007669"/>
    <property type="project" value="InterPro"/>
</dbReference>
<dbReference type="NCBIfam" id="TIGR02297">
    <property type="entry name" value="HpaA"/>
    <property type="match status" value="1"/>
</dbReference>
<dbReference type="InterPro" id="IPR003313">
    <property type="entry name" value="AraC-bd"/>
</dbReference>
<dbReference type="SUPFAM" id="SSF51182">
    <property type="entry name" value="RmlC-like cupins"/>
    <property type="match status" value="1"/>
</dbReference>
<dbReference type="SMART" id="SM00342">
    <property type="entry name" value="HTH_ARAC"/>
    <property type="match status" value="1"/>
</dbReference>
<evidence type="ECO:0000313" key="7">
    <source>
        <dbReference type="Proteomes" id="UP001107961"/>
    </source>
</evidence>
<keyword evidence="2" id="KW-0238">DNA-binding</keyword>
<dbReference type="InterPro" id="IPR011983">
    <property type="entry name" value="HpaA_TReg"/>
</dbReference>
<dbReference type="RefSeq" id="WP_080531330.1">
    <property type="nucleotide sequence ID" value="NZ_CP012331.1"/>
</dbReference>
<sequence>MTTTDPIPNINIGQVYDKRYADAEVHYDALGRMADFFGRNMPAHRHVRFFQVHYVKSGMVRVYLDEHQYHQRAPLFFLTPPTVTHAFVTDADADGHVLTVQQQLVWSLLEESGDLGDVSDIAALCVAASQLPAAQAPAMAGLDRLFDQLRAEIQRPRPGQFQAVRALAQLIFIDLFRLARNRVTPQPVRHEDLSLFQRFQMLIEDHYPHHWTLTRYADELGVTENRLNEICRRTAGKSSKRLVFDRLMQEARRLLIFTTASINEIGYQLGFNDPAYFSRFFTREAGMTPGRYRADKRAP</sequence>
<dbReference type="KEGG" id="axe:P40_15410"/>
<dbReference type="InterPro" id="IPR014710">
    <property type="entry name" value="RmlC-like_jellyroll"/>
</dbReference>
<dbReference type="InterPro" id="IPR009057">
    <property type="entry name" value="Homeodomain-like_sf"/>
</dbReference>
<keyword evidence="1" id="KW-0805">Transcription regulation</keyword>
<evidence type="ECO:0000256" key="4">
    <source>
        <dbReference type="ARBA" id="ARBA00023163"/>
    </source>
</evidence>
<dbReference type="AlphaFoldDB" id="A0A9Q3W7U5"/>
<proteinExistence type="predicted"/>
<dbReference type="PANTHER" id="PTHR43280">
    <property type="entry name" value="ARAC-FAMILY TRANSCRIPTIONAL REGULATOR"/>
    <property type="match status" value="1"/>
</dbReference>
<feature type="domain" description="HTH araC/xylS-type" evidence="5">
    <location>
        <begin position="197"/>
        <end position="295"/>
    </location>
</feature>
<evidence type="ECO:0000256" key="3">
    <source>
        <dbReference type="ARBA" id="ARBA00023159"/>
    </source>
</evidence>
<accession>A0A9Q3W7U5</accession>
<dbReference type="SUPFAM" id="SSF46689">
    <property type="entry name" value="Homeodomain-like"/>
    <property type="match status" value="1"/>
</dbReference>
<dbReference type="GO" id="GO:0043565">
    <property type="term" value="F:sequence-specific DNA binding"/>
    <property type="evidence" value="ECO:0007669"/>
    <property type="project" value="InterPro"/>
</dbReference>
<gene>
    <name evidence="6" type="primary">hpaA</name>
    <name evidence="6" type="ORF">LZG35_18160</name>
</gene>
<protein>
    <submittedName>
        <fullName evidence="6">4-hydroxyphenylacetate catabolism regulatory protein HpaA</fullName>
    </submittedName>
</protein>
<dbReference type="InterPro" id="IPR020449">
    <property type="entry name" value="Tscrpt_reg_AraC-type_HTH"/>
</dbReference>
<keyword evidence="4" id="KW-0804">Transcription</keyword>
<dbReference type="Proteomes" id="UP001107961">
    <property type="component" value="Unassembled WGS sequence"/>
</dbReference>
<evidence type="ECO:0000256" key="1">
    <source>
        <dbReference type="ARBA" id="ARBA00023015"/>
    </source>
</evidence>
<dbReference type="PROSITE" id="PS01124">
    <property type="entry name" value="HTH_ARAC_FAMILY_2"/>
    <property type="match status" value="1"/>
</dbReference>
<dbReference type="PRINTS" id="PR00032">
    <property type="entry name" value="HTHARAC"/>
</dbReference>
<dbReference type="InterPro" id="IPR018060">
    <property type="entry name" value="HTH_AraC"/>
</dbReference>
<evidence type="ECO:0000313" key="6">
    <source>
        <dbReference type="EMBL" id="MCE7510565.1"/>
    </source>
</evidence>
<dbReference type="EMBL" id="JAJVKT010000026">
    <property type="protein sequence ID" value="MCE7510565.1"/>
    <property type="molecule type" value="Genomic_DNA"/>
</dbReference>
<reference evidence="6" key="1">
    <citation type="submission" date="2022-01" db="EMBL/GenBank/DDBJ databases">
        <authorList>
            <person name="Karlyshev A.V."/>
            <person name="Jaspars M."/>
        </authorList>
    </citation>
    <scope>NUCLEOTIDE SEQUENCE</scope>
    <source>
        <strain evidence="6">AGSA3-2</strain>
    </source>
</reference>
<dbReference type="PANTHER" id="PTHR43280:SF19">
    <property type="entry name" value="4-HYDROXYPHENYLACETATE CATABOLISM PROTEIN"/>
    <property type="match status" value="1"/>
</dbReference>
<dbReference type="Pfam" id="PF12833">
    <property type="entry name" value="HTH_18"/>
    <property type="match status" value="1"/>
</dbReference>
<dbReference type="InterPro" id="IPR011051">
    <property type="entry name" value="RmlC_Cupin_sf"/>
</dbReference>